<dbReference type="SMART" id="SM00213">
    <property type="entry name" value="UBQ"/>
    <property type="match status" value="1"/>
</dbReference>
<keyword evidence="2" id="KW-0645">Protease</keyword>
<protein>
    <recommendedName>
        <fullName evidence="5">Ubiquitin-like domain-containing protein</fullName>
    </recommendedName>
</protein>
<dbReference type="InterPro" id="IPR033882">
    <property type="entry name" value="DDI1_N"/>
</dbReference>
<keyword evidence="7" id="KW-1185">Reference proteome</keyword>
<dbReference type="GO" id="GO:0004190">
    <property type="term" value="F:aspartic-type endopeptidase activity"/>
    <property type="evidence" value="ECO:0007669"/>
    <property type="project" value="UniProtKB-KW"/>
</dbReference>
<dbReference type="Gene3D" id="3.10.20.90">
    <property type="entry name" value="Phosphatidylinositol 3-kinase Catalytic Subunit, Chain A, domain 1"/>
    <property type="match status" value="1"/>
</dbReference>
<dbReference type="AlphaFoldDB" id="A0A8K0UL85"/>
<name>A0A8K0UL85_9AGAR</name>
<organism evidence="6 7">
    <name type="scientific">Cristinia sonorae</name>
    <dbReference type="NCBI Taxonomy" id="1940300"/>
    <lineage>
        <taxon>Eukaryota</taxon>
        <taxon>Fungi</taxon>
        <taxon>Dikarya</taxon>
        <taxon>Basidiomycota</taxon>
        <taxon>Agaricomycotina</taxon>
        <taxon>Agaricomycetes</taxon>
        <taxon>Agaricomycetidae</taxon>
        <taxon>Agaricales</taxon>
        <taxon>Pleurotineae</taxon>
        <taxon>Stephanosporaceae</taxon>
        <taxon>Cristinia</taxon>
    </lineage>
</organism>
<dbReference type="CDD" id="cd01796">
    <property type="entry name" value="Ubl_Ddi1_like"/>
    <property type="match status" value="1"/>
</dbReference>
<comment type="caution">
    <text evidence="6">The sequence shown here is derived from an EMBL/GenBank/DDBJ whole genome shotgun (WGS) entry which is preliminary data.</text>
</comment>
<feature type="domain" description="Ubiquitin-like" evidence="5">
    <location>
        <begin position="1"/>
        <end position="70"/>
    </location>
</feature>
<dbReference type="SUPFAM" id="SSF54236">
    <property type="entry name" value="Ubiquitin-like"/>
    <property type="match status" value="1"/>
</dbReference>
<dbReference type="EMBL" id="JAEVFJ010000023">
    <property type="protein sequence ID" value="KAH8096664.1"/>
    <property type="molecule type" value="Genomic_DNA"/>
</dbReference>
<keyword evidence="3" id="KW-0064">Aspartyl protease</keyword>
<proteinExistence type="inferred from homology"/>
<evidence type="ECO:0000256" key="1">
    <source>
        <dbReference type="ARBA" id="ARBA00009136"/>
    </source>
</evidence>
<dbReference type="PROSITE" id="PS50053">
    <property type="entry name" value="UBIQUITIN_2"/>
    <property type="match status" value="1"/>
</dbReference>
<dbReference type="Pfam" id="PF00240">
    <property type="entry name" value="ubiquitin"/>
    <property type="match status" value="1"/>
</dbReference>
<evidence type="ECO:0000313" key="7">
    <source>
        <dbReference type="Proteomes" id="UP000813824"/>
    </source>
</evidence>
<accession>A0A8K0UL85</accession>
<evidence type="ECO:0000313" key="6">
    <source>
        <dbReference type="EMBL" id="KAH8096664.1"/>
    </source>
</evidence>
<evidence type="ECO:0000259" key="5">
    <source>
        <dbReference type="PROSITE" id="PS50053"/>
    </source>
</evidence>
<keyword evidence="4" id="KW-0378">Hydrolase</keyword>
<dbReference type="InterPro" id="IPR000626">
    <property type="entry name" value="Ubiquitin-like_dom"/>
</dbReference>
<evidence type="ECO:0000256" key="4">
    <source>
        <dbReference type="ARBA" id="ARBA00022801"/>
    </source>
</evidence>
<evidence type="ECO:0000256" key="3">
    <source>
        <dbReference type="ARBA" id="ARBA00022750"/>
    </source>
</evidence>
<dbReference type="InterPro" id="IPR029071">
    <property type="entry name" value="Ubiquitin-like_domsf"/>
</dbReference>
<sequence>MKLTFATDLGQSFVVEIDPDMELENVMALLEAESGIAVAEQSIHHEGRDLSNPKATMKECGVGDNAMLLLRRKVSIAGRTVEQDAEMMRLQLLGDPALMLQLQQVCLYFGIPPASLDSNILETRQTQRSRKQLKMTLLGSPNSSV</sequence>
<dbReference type="OrthoDB" id="1047367at2759"/>
<dbReference type="GO" id="GO:0006508">
    <property type="term" value="P:proteolysis"/>
    <property type="evidence" value="ECO:0007669"/>
    <property type="project" value="UniProtKB-KW"/>
</dbReference>
<evidence type="ECO:0000256" key="2">
    <source>
        <dbReference type="ARBA" id="ARBA00022670"/>
    </source>
</evidence>
<comment type="similarity">
    <text evidence="1">Belongs to the DDI1 family.</text>
</comment>
<dbReference type="Proteomes" id="UP000813824">
    <property type="component" value="Unassembled WGS sequence"/>
</dbReference>
<gene>
    <name evidence="6" type="ORF">BXZ70DRAFT_328648</name>
</gene>
<reference evidence="6" key="1">
    <citation type="journal article" date="2021" name="New Phytol.">
        <title>Evolutionary innovations through gain and loss of genes in the ectomycorrhizal Boletales.</title>
        <authorList>
            <person name="Wu G."/>
            <person name="Miyauchi S."/>
            <person name="Morin E."/>
            <person name="Kuo A."/>
            <person name="Drula E."/>
            <person name="Varga T."/>
            <person name="Kohler A."/>
            <person name="Feng B."/>
            <person name="Cao Y."/>
            <person name="Lipzen A."/>
            <person name="Daum C."/>
            <person name="Hundley H."/>
            <person name="Pangilinan J."/>
            <person name="Johnson J."/>
            <person name="Barry K."/>
            <person name="LaButti K."/>
            <person name="Ng V."/>
            <person name="Ahrendt S."/>
            <person name="Min B."/>
            <person name="Choi I.G."/>
            <person name="Park H."/>
            <person name="Plett J.M."/>
            <person name="Magnuson J."/>
            <person name="Spatafora J.W."/>
            <person name="Nagy L.G."/>
            <person name="Henrissat B."/>
            <person name="Grigoriev I.V."/>
            <person name="Yang Z.L."/>
            <person name="Xu J."/>
            <person name="Martin F.M."/>
        </authorList>
    </citation>
    <scope>NUCLEOTIDE SEQUENCE</scope>
    <source>
        <strain evidence="6">KKN 215</strain>
    </source>
</reference>